<dbReference type="EMBL" id="SNRW01026576">
    <property type="protein sequence ID" value="KAA6360697.1"/>
    <property type="molecule type" value="Genomic_DNA"/>
</dbReference>
<feature type="non-terminal residue" evidence="1">
    <location>
        <position position="1"/>
    </location>
</feature>
<evidence type="ECO:0000313" key="1">
    <source>
        <dbReference type="EMBL" id="KAA6360697.1"/>
    </source>
</evidence>
<organism evidence="1 2">
    <name type="scientific">Streblomastix strix</name>
    <dbReference type="NCBI Taxonomy" id="222440"/>
    <lineage>
        <taxon>Eukaryota</taxon>
        <taxon>Metamonada</taxon>
        <taxon>Preaxostyla</taxon>
        <taxon>Oxymonadida</taxon>
        <taxon>Streblomastigidae</taxon>
        <taxon>Streblomastix</taxon>
    </lineage>
</organism>
<name>A0A5J4TR28_9EUKA</name>
<reference evidence="1 2" key="1">
    <citation type="submission" date="2019-03" db="EMBL/GenBank/DDBJ databases">
        <title>Single cell metagenomics reveals metabolic interactions within the superorganism composed of flagellate Streblomastix strix and complex community of Bacteroidetes bacteria on its surface.</title>
        <authorList>
            <person name="Treitli S.C."/>
            <person name="Kolisko M."/>
            <person name="Husnik F."/>
            <person name="Keeling P."/>
            <person name="Hampl V."/>
        </authorList>
    </citation>
    <scope>NUCLEOTIDE SEQUENCE [LARGE SCALE GENOMIC DNA]</scope>
    <source>
        <strain evidence="1">ST1C</strain>
    </source>
</reference>
<evidence type="ECO:0000313" key="2">
    <source>
        <dbReference type="Proteomes" id="UP000324800"/>
    </source>
</evidence>
<proteinExistence type="predicted"/>
<dbReference type="AlphaFoldDB" id="A0A5J4TR28"/>
<sequence>VGHKKLELQQKQSGENYIQA</sequence>
<protein>
    <submittedName>
        <fullName evidence="1">Uncharacterized protein</fullName>
    </submittedName>
</protein>
<gene>
    <name evidence="1" type="ORF">EZS28_043775</name>
</gene>
<dbReference type="Proteomes" id="UP000324800">
    <property type="component" value="Unassembled WGS sequence"/>
</dbReference>
<accession>A0A5J4TR28</accession>
<comment type="caution">
    <text evidence="1">The sequence shown here is derived from an EMBL/GenBank/DDBJ whole genome shotgun (WGS) entry which is preliminary data.</text>
</comment>